<dbReference type="InterPro" id="IPR050808">
    <property type="entry name" value="Phage_Integrase"/>
</dbReference>
<evidence type="ECO:0000256" key="2">
    <source>
        <dbReference type="ARBA" id="ARBA00022908"/>
    </source>
</evidence>
<dbReference type="PATRIC" id="fig|1217690.3.peg.1553"/>
<evidence type="ECO:0000256" key="3">
    <source>
        <dbReference type="ARBA" id="ARBA00023172"/>
    </source>
</evidence>
<dbReference type="GO" id="GO:0006310">
    <property type="term" value="P:DNA recombination"/>
    <property type="evidence" value="ECO:0007669"/>
    <property type="project" value="UniProtKB-KW"/>
</dbReference>
<dbReference type="InterPro" id="IPR013762">
    <property type="entry name" value="Integrase-like_cat_sf"/>
</dbReference>
<dbReference type="EMBL" id="APQJ01000007">
    <property type="protein sequence ID" value="EOQ63940.1"/>
    <property type="molecule type" value="Genomic_DNA"/>
</dbReference>
<dbReference type="PROSITE" id="PS51898">
    <property type="entry name" value="TYR_RECOMBINASE"/>
    <property type="match status" value="1"/>
</dbReference>
<reference evidence="6 7" key="1">
    <citation type="submission" date="2013-02" db="EMBL/GenBank/DDBJ databases">
        <title>The Genome Sequence of Acinetobacter sp. ANC 3811.</title>
        <authorList>
            <consortium name="The Broad Institute Genome Sequencing Platform"/>
            <consortium name="The Broad Institute Genome Sequencing Center for Infectious Disease"/>
            <person name="Cerqueira G."/>
            <person name="Feldgarden M."/>
            <person name="Courvalin P."/>
            <person name="Perichon B."/>
            <person name="Grillot-Courvalin C."/>
            <person name="Clermont D."/>
            <person name="Rocha E."/>
            <person name="Yoon E.-J."/>
            <person name="Nemec A."/>
            <person name="Walker B."/>
            <person name="Young S.K."/>
            <person name="Zeng Q."/>
            <person name="Gargeya S."/>
            <person name="Fitzgerald M."/>
            <person name="Haas B."/>
            <person name="Abouelleil A."/>
            <person name="Alvarado L."/>
            <person name="Arachchi H.M."/>
            <person name="Berlin A.M."/>
            <person name="Chapman S.B."/>
            <person name="Dewar J."/>
            <person name="Goldberg J."/>
            <person name="Griggs A."/>
            <person name="Gujja S."/>
            <person name="Hansen M."/>
            <person name="Howarth C."/>
            <person name="Imamovic A."/>
            <person name="Larimer J."/>
            <person name="McCowan C."/>
            <person name="Murphy C."/>
            <person name="Neiman D."/>
            <person name="Pearson M."/>
            <person name="Priest M."/>
            <person name="Roberts A."/>
            <person name="Saif S."/>
            <person name="Shea T."/>
            <person name="Sisk P."/>
            <person name="Sykes S."/>
            <person name="Wortman J."/>
            <person name="Nusbaum C."/>
            <person name="Birren B."/>
        </authorList>
    </citation>
    <scope>NUCLEOTIDE SEQUENCE [LARGE SCALE GENOMIC DNA]</scope>
    <source>
        <strain evidence="6 7">ANC 3811</strain>
    </source>
</reference>
<evidence type="ECO:0000313" key="6">
    <source>
        <dbReference type="EMBL" id="EOQ63940.1"/>
    </source>
</evidence>
<dbReference type="Gene3D" id="3.30.160.390">
    <property type="entry name" value="Integrase, DNA-binding domain"/>
    <property type="match status" value="1"/>
</dbReference>
<dbReference type="Pfam" id="PF00589">
    <property type="entry name" value="Phage_integrase"/>
    <property type="match status" value="1"/>
</dbReference>
<dbReference type="AlphaFoldDB" id="R8Y3C7"/>
<feature type="domain" description="Tyr recombinase" evidence="5">
    <location>
        <begin position="233"/>
        <end position="407"/>
    </location>
</feature>
<organism evidence="6 7">
    <name type="scientific">Acinetobacter calcoaceticus ANC 3811</name>
    <dbReference type="NCBI Taxonomy" id="1217690"/>
    <lineage>
        <taxon>Bacteria</taxon>
        <taxon>Pseudomonadati</taxon>
        <taxon>Pseudomonadota</taxon>
        <taxon>Gammaproteobacteria</taxon>
        <taxon>Moraxellales</taxon>
        <taxon>Moraxellaceae</taxon>
        <taxon>Acinetobacter</taxon>
        <taxon>Acinetobacter calcoaceticus/baumannii complex</taxon>
    </lineage>
</organism>
<dbReference type="PANTHER" id="PTHR30629">
    <property type="entry name" value="PROPHAGE INTEGRASE"/>
    <property type="match status" value="1"/>
</dbReference>
<comment type="similarity">
    <text evidence="1">Belongs to the 'phage' integrase family.</text>
</comment>
<dbReference type="RefSeq" id="WP_016138425.1">
    <property type="nucleotide sequence ID" value="NZ_KB976986.1"/>
</dbReference>
<dbReference type="SUPFAM" id="SSF56349">
    <property type="entry name" value="DNA breaking-rejoining enzymes"/>
    <property type="match status" value="1"/>
</dbReference>
<dbReference type="GO" id="GO:0015074">
    <property type="term" value="P:DNA integration"/>
    <property type="evidence" value="ECO:0007669"/>
    <property type="project" value="UniProtKB-KW"/>
</dbReference>
<evidence type="ECO:0000259" key="5">
    <source>
        <dbReference type="PROSITE" id="PS51898"/>
    </source>
</evidence>
<dbReference type="InterPro" id="IPR011010">
    <property type="entry name" value="DNA_brk_join_enz"/>
</dbReference>
<dbReference type="InterPro" id="IPR002104">
    <property type="entry name" value="Integrase_catalytic"/>
</dbReference>
<comment type="caution">
    <text evidence="6">The sequence shown here is derived from an EMBL/GenBank/DDBJ whole genome shotgun (WGS) entry which is preliminary data.</text>
</comment>
<dbReference type="InterPro" id="IPR038488">
    <property type="entry name" value="Integrase_DNA-bd_sf"/>
</dbReference>
<keyword evidence="3" id="KW-0233">DNA recombination</keyword>
<accession>R8Y3C7</accession>
<protein>
    <recommendedName>
        <fullName evidence="5">Tyr recombinase domain-containing protein</fullName>
    </recommendedName>
</protein>
<dbReference type="Proteomes" id="UP000014041">
    <property type="component" value="Unassembled WGS sequence"/>
</dbReference>
<gene>
    <name evidence="6" type="ORF">F935_01570</name>
</gene>
<dbReference type="HOGENOM" id="CLU_027562_3_0_6"/>
<feature type="region of interest" description="Disordered" evidence="4">
    <location>
        <begin position="82"/>
        <end position="102"/>
    </location>
</feature>
<dbReference type="GO" id="GO:0003677">
    <property type="term" value="F:DNA binding"/>
    <property type="evidence" value="ECO:0007669"/>
    <property type="project" value="InterPro"/>
</dbReference>
<proteinExistence type="inferred from homology"/>
<evidence type="ECO:0000313" key="7">
    <source>
        <dbReference type="Proteomes" id="UP000014041"/>
    </source>
</evidence>
<dbReference type="PANTHER" id="PTHR30629:SF6">
    <property type="entry name" value="PROPHAGE INTEGRASE INTA-RELATED"/>
    <property type="match status" value="1"/>
</dbReference>
<evidence type="ECO:0000256" key="1">
    <source>
        <dbReference type="ARBA" id="ARBA00008857"/>
    </source>
</evidence>
<sequence>MKTKFTSIKVLKFDPPPEGKNQIFYWDSDTPSLSVRVTQNENRSYIFQSRVSGKSIRITIGGVTVWPLDDARKEARRLQQLCDQGIDPRRSKAEENEKNNEYSGFQEQKKIKFESAYLEYVEENKTGWSDRYINDHYTLIHRGGEKKKRGAGLTIPGVLASLLDKPLYEITAEFIIYWQIEEAKTRPTRAALAFRTLRAFLNWCMEHEVYSQIVNDDAHKSKRVRKVVPTVKAKKQAIQRNQLAAWFKAVNDLPNIMHRAFLQITILTGPRSESLRGLEYHLLDFKWKTIKVWDKFEQDYRIIPMTTYVEKLLSSLPRHPDSNYVFWSSQSDCGYVTDVRKKYYQHLKEKGLPRFTIHDLRRSFSNLTEWLDVPAGVVAQIMGHKPSATQEKHYKDRPVDLLRIHHQRIEDWILTEAEIIEGEKGA</sequence>
<dbReference type="Gene3D" id="1.10.443.10">
    <property type="entry name" value="Intergrase catalytic core"/>
    <property type="match status" value="1"/>
</dbReference>
<keyword evidence="2" id="KW-0229">DNA integration</keyword>
<feature type="compositionally biased region" description="Basic and acidic residues" evidence="4">
    <location>
        <begin position="86"/>
        <end position="100"/>
    </location>
</feature>
<name>R8Y3C7_ACICA</name>
<evidence type="ECO:0000256" key="4">
    <source>
        <dbReference type="SAM" id="MobiDB-lite"/>
    </source>
</evidence>
<dbReference type="InterPro" id="IPR025166">
    <property type="entry name" value="Integrase_DNA_bind_dom"/>
</dbReference>
<dbReference type="Pfam" id="PF13356">
    <property type="entry name" value="Arm-DNA-bind_3"/>
    <property type="match status" value="1"/>
</dbReference>